<accession>A0A0U0TGX1</accession>
<evidence type="ECO:0000313" key="1">
    <source>
        <dbReference type="EMBL" id="AUS51209.1"/>
    </source>
</evidence>
<reference evidence="1 2" key="1">
    <citation type="submission" date="2017-10" db="EMBL/GenBank/DDBJ databases">
        <title>Clinical isolate obtained from a human patient with meningeal tuberculosis in michoacan, Mexico.</title>
        <authorList>
            <person name="Guillen-Nepita A.L."/>
            <person name="Negrete-Paz A.M."/>
            <person name="Vazquez-Marrufo G."/>
            <person name="Cruz-Hernandez A."/>
            <person name="Fresia P."/>
            <person name="Naya H."/>
            <person name="Vazquez-Garciduenas M.S."/>
        </authorList>
    </citation>
    <scope>NUCLEOTIDE SEQUENCE [LARGE SCALE GENOMIC DNA]</scope>
    <source>
        <strain evidence="2">Beijing/MYC004</strain>
    </source>
</reference>
<sequence length="47" mass="5471">MYHALLVRIVERLGDLADHVHRPRCGHGRRPQRILSVPAIDELHRNP</sequence>
<dbReference type="EMBL" id="CP024614">
    <property type="protein sequence ID" value="AUS51209.1"/>
    <property type="molecule type" value="Genomic_DNA"/>
</dbReference>
<proteinExistence type="predicted"/>
<dbReference type="Proteomes" id="UP000236349">
    <property type="component" value="Chromosome"/>
</dbReference>
<dbReference type="AlphaFoldDB" id="A0A0U0TGX1"/>
<evidence type="ECO:0000313" key="2">
    <source>
        <dbReference type="Proteomes" id="UP000236349"/>
    </source>
</evidence>
<organism evidence="1 2">
    <name type="scientific">Mycobacterium tuberculosis</name>
    <dbReference type="NCBI Taxonomy" id="1773"/>
    <lineage>
        <taxon>Bacteria</taxon>
        <taxon>Bacillati</taxon>
        <taxon>Actinomycetota</taxon>
        <taxon>Actinomycetes</taxon>
        <taxon>Mycobacteriales</taxon>
        <taxon>Mycobacteriaceae</taxon>
        <taxon>Mycobacterium</taxon>
        <taxon>Mycobacterium tuberculosis complex</taxon>
    </lineage>
</organism>
<protein>
    <submittedName>
        <fullName evidence="1">Uncharacterized protein</fullName>
    </submittedName>
</protein>
<name>A0A0U0TGX1_MYCTX</name>
<gene>
    <name evidence="1" type="ORF">CAB90_02334</name>
</gene>